<evidence type="ECO:0000259" key="2">
    <source>
        <dbReference type="PROSITE" id="PS50994"/>
    </source>
</evidence>
<evidence type="ECO:0000313" key="3">
    <source>
        <dbReference type="EMBL" id="MBW0573033.1"/>
    </source>
</evidence>
<name>A0A9Q3PSZ6_9BASI</name>
<dbReference type="OrthoDB" id="5592268at2759"/>
<dbReference type="AlphaFoldDB" id="A0A9Q3PSZ6"/>
<dbReference type="InterPro" id="IPR050951">
    <property type="entry name" value="Retrovirus_Pol_polyprotein"/>
</dbReference>
<dbReference type="PANTHER" id="PTHR37984:SF5">
    <property type="entry name" value="PROTEIN NYNRIN-LIKE"/>
    <property type="match status" value="1"/>
</dbReference>
<dbReference type="SUPFAM" id="SSF53098">
    <property type="entry name" value="Ribonuclease H-like"/>
    <property type="match status" value="1"/>
</dbReference>
<protein>
    <recommendedName>
        <fullName evidence="2">Integrase catalytic domain-containing protein</fullName>
    </recommendedName>
</protein>
<sequence>TEQWKELRHVLGGHIEEKVSSNTVIGVTGFRWPIKLLVTSLPPGDEKHHNACFVIVDRYRIIPILLPCHKDDTAMDTAILIWNRVISHTGLFKDIISDRDPKFTSILGTNLHILLGTKLSFSTPYHPQTDGLAERMVQNLEDIIRIFCAYGLDFKYSNGVTHHWYTLIPALELA</sequence>
<dbReference type="Proteomes" id="UP000765509">
    <property type="component" value="Unassembled WGS sequence"/>
</dbReference>
<reference evidence="3" key="1">
    <citation type="submission" date="2021-03" db="EMBL/GenBank/DDBJ databases">
        <title>Draft genome sequence of rust myrtle Austropuccinia psidii MF-1, a brazilian biotype.</title>
        <authorList>
            <person name="Quecine M.C."/>
            <person name="Pachon D.M.R."/>
            <person name="Bonatelli M.L."/>
            <person name="Correr F.H."/>
            <person name="Franceschini L.M."/>
            <person name="Leite T.F."/>
            <person name="Margarido G.R.A."/>
            <person name="Almeida C.A."/>
            <person name="Ferrarezi J.A."/>
            <person name="Labate C.A."/>
        </authorList>
    </citation>
    <scope>NUCLEOTIDE SEQUENCE</scope>
    <source>
        <strain evidence="3">MF-1</strain>
    </source>
</reference>
<feature type="non-terminal residue" evidence="3">
    <location>
        <position position="1"/>
    </location>
</feature>
<keyword evidence="1" id="KW-0694">RNA-binding</keyword>
<keyword evidence="4" id="KW-1185">Reference proteome</keyword>
<feature type="domain" description="Integrase catalytic" evidence="2">
    <location>
        <begin position="19"/>
        <end position="174"/>
    </location>
</feature>
<dbReference type="GO" id="GO:0015074">
    <property type="term" value="P:DNA integration"/>
    <property type="evidence" value="ECO:0007669"/>
    <property type="project" value="InterPro"/>
</dbReference>
<dbReference type="PROSITE" id="PS50994">
    <property type="entry name" value="INTEGRASE"/>
    <property type="match status" value="1"/>
</dbReference>
<dbReference type="PANTHER" id="PTHR37984">
    <property type="entry name" value="PROTEIN CBG26694"/>
    <property type="match status" value="1"/>
</dbReference>
<dbReference type="EMBL" id="AVOT02091236">
    <property type="protein sequence ID" value="MBW0573033.1"/>
    <property type="molecule type" value="Genomic_DNA"/>
</dbReference>
<accession>A0A9Q3PSZ6</accession>
<comment type="caution">
    <text evidence="3">The sequence shown here is derived from an EMBL/GenBank/DDBJ whole genome shotgun (WGS) entry which is preliminary data.</text>
</comment>
<dbReference type="GO" id="GO:0003723">
    <property type="term" value="F:RNA binding"/>
    <property type="evidence" value="ECO:0007669"/>
    <property type="project" value="UniProtKB-KW"/>
</dbReference>
<dbReference type="InterPro" id="IPR012337">
    <property type="entry name" value="RNaseH-like_sf"/>
</dbReference>
<evidence type="ECO:0000256" key="1">
    <source>
        <dbReference type="ARBA" id="ARBA00022884"/>
    </source>
</evidence>
<dbReference type="InterPro" id="IPR036397">
    <property type="entry name" value="RNaseH_sf"/>
</dbReference>
<dbReference type="InterPro" id="IPR001584">
    <property type="entry name" value="Integrase_cat-core"/>
</dbReference>
<dbReference type="Gene3D" id="3.30.420.10">
    <property type="entry name" value="Ribonuclease H-like superfamily/Ribonuclease H"/>
    <property type="match status" value="1"/>
</dbReference>
<proteinExistence type="predicted"/>
<dbReference type="GO" id="GO:0005634">
    <property type="term" value="C:nucleus"/>
    <property type="evidence" value="ECO:0007669"/>
    <property type="project" value="UniProtKB-ARBA"/>
</dbReference>
<organism evidence="3 4">
    <name type="scientific">Austropuccinia psidii MF-1</name>
    <dbReference type="NCBI Taxonomy" id="1389203"/>
    <lineage>
        <taxon>Eukaryota</taxon>
        <taxon>Fungi</taxon>
        <taxon>Dikarya</taxon>
        <taxon>Basidiomycota</taxon>
        <taxon>Pucciniomycotina</taxon>
        <taxon>Pucciniomycetes</taxon>
        <taxon>Pucciniales</taxon>
        <taxon>Sphaerophragmiaceae</taxon>
        <taxon>Austropuccinia</taxon>
    </lineage>
</organism>
<gene>
    <name evidence="3" type="ORF">O181_112748</name>
</gene>
<evidence type="ECO:0000313" key="4">
    <source>
        <dbReference type="Proteomes" id="UP000765509"/>
    </source>
</evidence>